<feature type="chain" id="PRO_5046993627" evidence="2">
    <location>
        <begin position="25"/>
        <end position="456"/>
    </location>
</feature>
<comment type="caution">
    <text evidence="4">The sequence shown here is derived from an EMBL/GenBank/DDBJ whole genome shotgun (WGS) entry which is preliminary data.</text>
</comment>
<evidence type="ECO:0000259" key="3">
    <source>
        <dbReference type="Pfam" id="PF01464"/>
    </source>
</evidence>
<dbReference type="PANTHER" id="PTHR37423">
    <property type="entry name" value="SOLUBLE LYTIC MUREIN TRANSGLYCOSYLASE-RELATED"/>
    <property type="match status" value="1"/>
</dbReference>
<accession>A0ABX0XF03</accession>
<reference evidence="4 5" key="1">
    <citation type="submission" date="2020-03" db="EMBL/GenBank/DDBJ databases">
        <title>Genomic Encyclopedia of Type Strains, Phase IV (KMG-IV): sequencing the most valuable type-strain genomes for metagenomic binning, comparative biology and taxonomic classification.</title>
        <authorList>
            <person name="Goeker M."/>
        </authorList>
    </citation>
    <scope>NUCLEOTIDE SEQUENCE [LARGE SCALE GENOMIC DNA]</scope>
    <source>
        <strain evidence="4 5">DSM 105096</strain>
    </source>
</reference>
<dbReference type="InterPro" id="IPR000189">
    <property type="entry name" value="Transglyc_AS"/>
</dbReference>
<dbReference type="Gene3D" id="1.10.530.10">
    <property type="match status" value="1"/>
</dbReference>
<proteinExistence type="inferred from homology"/>
<dbReference type="SUPFAM" id="SSF53955">
    <property type="entry name" value="Lysozyme-like"/>
    <property type="match status" value="1"/>
</dbReference>
<feature type="domain" description="Transglycosylase SLT" evidence="3">
    <location>
        <begin position="93"/>
        <end position="204"/>
    </location>
</feature>
<keyword evidence="2" id="KW-0732">Signal</keyword>
<feature type="signal peptide" evidence="2">
    <location>
        <begin position="1"/>
        <end position="24"/>
    </location>
</feature>
<dbReference type="InterPro" id="IPR008258">
    <property type="entry name" value="Transglycosylase_SLT_dom_1"/>
</dbReference>
<evidence type="ECO:0000313" key="5">
    <source>
        <dbReference type="Proteomes" id="UP000770785"/>
    </source>
</evidence>
<dbReference type="PANTHER" id="PTHR37423:SF2">
    <property type="entry name" value="MEMBRANE-BOUND LYTIC MUREIN TRANSGLYCOSYLASE C"/>
    <property type="match status" value="1"/>
</dbReference>
<comment type="similarity">
    <text evidence="1">Belongs to the transglycosylase Slt family.</text>
</comment>
<dbReference type="InterPro" id="IPR023346">
    <property type="entry name" value="Lysozyme-like_dom_sf"/>
</dbReference>
<gene>
    <name evidence="4" type="ORF">GGR27_002988</name>
</gene>
<sequence length="456" mass="51816">MSLPPFLRFTWLAALICCATAASATAPTTAEILADRIMDVSDSLVKARLAAFGTDMMEHRHDRIVRRRIVNYIERWPGATGRMLARSARYFPIFEEQLDAAGMPRALKYVAIQESALRPYATSRVGAGGLWQLMPGTARELGLTVSDQLDERLDPERGCAAGLQYLRYQYDRYEDWSLAIAAYNCGPGNVNKAIRKSGKKNPSYWQIREHLPGETAHYIPSIIAAVYIMAYYHDHDVPVGEMELDMQVTESITVYRKLSLHRVAQVTGLKPENVVELNPQYLRGFLPGGSRGHHLRLPQRVMPAMRTYLAKHAATVDECDIALPWSSPRLHAGKLDADRHYVQYGTVASYRDTTLRQVAEQNRIPVDQLAIWSNRGELDSLHEFDPLIFYRVAEYQPYDPRDRNTPVAAVAVSRRPLTPVRTEWRTHYVDVDEFVQPTPPKTQKTSFTDLIKGWFN</sequence>
<organism evidence="4 5">
    <name type="scientific">Neolewinella antarctica</name>
    <dbReference type="NCBI Taxonomy" id="442734"/>
    <lineage>
        <taxon>Bacteria</taxon>
        <taxon>Pseudomonadati</taxon>
        <taxon>Bacteroidota</taxon>
        <taxon>Saprospiria</taxon>
        <taxon>Saprospirales</taxon>
        <taxon>Lewinellaceae</taxon>
        <taxon>Neolewinella</taxon>
    </lineage>
</organism>
<name>A0ABX0XF03_9BACT</name>
<dbReference type="RefSeq" id="WP_168038604.1">
    <property type="nucleotide sequence ID" value="NZ_JAATJH010000005.1"/>
</dbReference>
<dbReference type="PROSITE" id="PS00922">
    <property type="entry name" value="TRANSGLYCOSYLASE"/>
    <property type="match status" value="1"/>
</dbReference>
<dbReference type="CDD" id="cd16894">
    <property type="entry name" value="MltD-like"/>
    <property type="match status" value="1"/>
</dbReference>
<dbReference type="EMBL" id="JAATJH010000005">
    <property type="protein sequence ID" value="NJC27471.1"/>
    <property type="molecule type" value="Genomic_DNA"/>
</dbReference>
<evidence type="ECO:0000313" key="4">
    <source>
        <dbReference type="EMBL" id="NJC27471.1"/>
    </source>
</evidence>
<keyword evidence="5" id="KW-1185">Reference proteome</keyword>
<evidence type="ECO:0000256" key="2">
    <source>
        <dbReference type="SAM" id="SignalP"/>
    </source>
</evidence>
<evidence type="ECO:0000256" key="1">
    <source>
        <dbReference type="ARBA" id="ARBA00007734"/>
    </source>
</evidence>
<dbReference type="Pfam" id="PF01464">
    <property type="entry name" value="SLT"/>
    <property type="match status" value="1"/>
</dbReference>
<dbReference type="Proteomes" id="UP000770785">
    <property type="component" value="Unassembled WGS sequence"/>
</dbReference>
<protein>
    <submittedName>
        <fullName evidence="4">Membrane-bound lytic murein transglycosylase D</fullName>
    </submittedName>
</protein>